<dbReference type="GO" id="GO:0000725">
    <property type="term" value="P:recombinational repair"/>
    <property type="evidence" value="ECO:0007669"/>
    <property type="project" value="InterPro"/>
</dbReference>
<accession>A0A2U1N3V5</accession>
<dbReference type="PANTHER" id="PTHR14523:SF1">
    <property type="entry name" value="HOMOLOGOUS RECOMBINATION OB-FOLD PROTEIN"/>
    <property type="match status" value="1"/>
</dbReference>
<dbReference type="PANTHER" id="PTHR14523">
    <property type="entry name" value="UNCHARACTERIZED PROTEIN C17ORF53 HOMOLOG"/>
    <property type="match status" value="1"/>
</dbReference>
<dbReference type="OrthoDB" id="550780at2759"/>
<sequence>MNSPPNWEELLDIDDSDLRLSATTQNMVSYENQVGNSDLRLSATTQNLFSYENPKVENCDEMPVGIIRGPAGIVQTANIRKTTDIQEVVNDEMPVGITQEYIRKVVHDVGEDSDFNSGPWIRAVEYMKSDGGIMIGYFADVNKFLKKGKLEKVIGIIKSCTPNVLGDLTVTLKDVSGLISGTIHHKVVNDERFENKMVVGAVLILHNVSVFSPKQSGNHYLNITLRNVVKVFSDDMVPLEVRSVEHWTLVKLCVQLTARLVVGEMDIFNVVVDEGGGEVEGKEWVGWAAKWWWQGEVE</sequence>
<evidence type="ECO:0000313" key="2">
    <source>
        <dbReference type="EMBL" id="PWA68182.1"/>
    </source>
</evidence>
<name>A0A2U1N3V5_ARTAN</name>
<keyword evidence="3" id="KW-1185">Reference proteome</keyword>
<dbReference type="EMBL" id="PKPP01003687">
    <property type="protein sequence ID" value="PWA68182.1"/>
    <property type="molecule type" value="Genomic_DNA"/>
</dbReference>
<dbReference type="Proteomes" id="UP000245207">
    <property type="component" value="Unassembled WGS sequence"/>
</dbReference>
<dbReference type="InterPro" id="IPR028045">
    <property type="entry name" value="HROB"/>
</dbReference>
<proteinExistence type="predicted"/>
<dbReference type="Pfam" id="PF15072">
    <property type="entry name" value="HROB"/>
    <property type="match status" value="1"/>
</dbReference>
<evidence type="ECO:0000259" key="1">
    <source>
        <dbReference type="Pfam" id="PF15072"/>
    </source>
</evidence>
<comment type="caution">
    <text evidence="2">The sequence shown here is derived from an EMBL/GenBank/DDBJ whole genome shotgun (WGS) entry which is preliminary data.</text>
</comment>
<organism evidence="2 3">
    <name type="scientific">Artemisia annua</name>
    <name type="common">Sweet wormwood</name>
    <dbReference type="NCBI Taxonomy" id="35608"/>
    <lineage>
        <taxon>Eukaryota</taxon>
        <taxon>Viridiplantae</taxon>
        <taxon>Streptophyta</taxon>
        <taxon>Embryophyta</taxon>
        <taxon>Tracheophyta</taxon>
        <taxon>Spermatophyta</taxon>
        <taxon>Magnoliopsida</taxon>
        <taxon>eudicotyledons</taxon>
        <taxon>Gunneridae</taxon>
        <taxon>Pentapetalae</taxon>
        <taxon>asterids</taxon>
        <taxon>campanulids</taxon>
        <taxon>Asterales</taxon>
        <taxon>Asteraceae</taxon>
        <taxon>Asteroideae</taxon>
        <taxon>Anthemideae</taxon>
        <taxon>Artemisiinae</taxon>
        <taxon>Artemisia</taxon>
    </lineage>
</organism>
<evidence type="ECO:0000313" key="3">
    <source>
        <dbReference type="Proteomes" id="UP000245207"/>
    </source>
</evidence>
<feature type="domain" description="Homologous recombination OB-fold protein OB-fold" evidence="1">
    <location>
        <begin position="149"/>
        <end position="234"/>
    </location>
</feature>
<dbReference type="AlphaFoldDB" id="A0A2U1N3V5"/>
<gene>
    <name evidence="2" type="ORF">CTI12_AA309890</name>
</gene>
<protein>
    <recommendedName>
        <fullName evidence="1">Homologous recombination OB-fold protein OB-fold domain-containing protein</fullName>
    </recommendedName>
</protein>
<dbReference type="InterPro" id="IPR058570">
    <property type="entry name" value="HROB_OB"/>
</dbReference>
<reference evidence="2 3" key="1">
    <citation type="journal article" date="2018" name="Mol. Plant">
        <title>The genome of Artemisia annua provides insight into the evolution of Asteraceae family and artemisinin biosynthesis.</title>
        <authorList>
            <person name="Shen Q."/>
            <person name="Zhang L."/>
            <person name="Liao Z."/>
            <person name="Wang S."/>
            <person name="Yan T."/>
            <person name="Shi P."/>
            <person name="Liu M."/>
            <person name="Fu X."/>
            <person name="Pan Q."/>
            <person name="Wang Y."/>
            <person name="Lv Z."/>
            <person name="Lu X."/>
            <person name="Zhang F."/>
            <person name="Jiang W."/>
            <person name="Ma Y."/>
            <person name="Chen M."/>
            <person name="Hao X."/>
            <person name="Li L."/>
            <person name="Tang Y."/>
            <person name="Lv G."/>
            <person name="Zhou Y."/>
            <person name="Sun X."/>
            <person name="Brodelius P.E."/>
            <person name="Rose J.K.C."/>
            <person name="Tang K."/>
        </authorList>
    </citation>
    <scope>NUCLEOTIDE SEQUENCE [LARGE SCALE GENOMIC DNA]</scope>
    <source>
        <strain evidence="3">cv. Huhao1</strain>
        <tissue evidence="2">Leaf</tissue>
    </source>
</reference>